<evidence type="ECO:0000313" key="2">
    <source>
        <dbReference type="EMBL" id="DAE30322.1"/>
    </source>
</evidence>
<dbReference type="EMBL" id="BK059103">
    <property type="protein sequence ID" value="DAE30322.1"/>
    <property type="molecule type" value="Genomic_DNA"/>
</dbReference>
<protein>
    <submittedName>
        <fullName evidence="2">Uncharacterized protein</fullName>
    </submittedName>
</protein>
<accession>A0A8S5RGS8</accession>
<sequence length="107" mass="11961">MDILEKLRIIESDAVPKVGAKIENLGTSLKITHTCGCVLVEHLACGTPTGIYKDEDPEKYERLLAERKYFVELCDEHNPKGQTYGRDHQNGRNTPGGAARQRGLFHP</sequence>
<name>A0A8S5RGS8_9VIRU</name>
<feature type="region of interest" description="Disordered" evidence="1">
    <location>
        <begin position="78"/>
        <end position="107"/>
    </location>
</feature>
<evidence type="ECO:0000256" key="1">
    <source>
        <dbReference type="SAM" id="MobiDB-lite"/>
    </source>
</evidence>
<organism evidence="2">
    <name type="scientific">virus sp. ct5rm7</name>
    <dbReference type="NCBI Taxonomy" id="2827298"/>
    <lineage>
        <taxon>Viruses</taxon>
    </lineage>
</organism>
<proteinExistence type="predicted"/>
<reference evidence="2" key="1">
    <citation type="journal article" date="2021" name="Proc. Natl. Acad. Sci. U.S.A.">
        <title>A Catalog of Tens of Thousands of Viruses from Human Metagenomes Reveals Hidden Associations with Chronic Diseases.</title>
        <authorList>
            <person name="Tisza M.J."/>
            <person name="Buck C.B."/>
        </authorList>
    </citation>
    <scope>NUCLEOTIDE SEQUENCE</scope>
    <source>
        <strain evidence="2">Ct5rm7</strain>
    </source>
</reference>
<feature type="compositionally biased region" description="Basic and acidic residues" evidence="1">
    <location>
        <begin position="78"/>
        <end position="90"/>
    </location>
</feature>